<dbReference type="RefSeq" id="WP_180146186.1">
    <property type="nucleotide sequence ID" value="NZ_CAADHO010000013.1"/>
</dbReference>
<keyword evidence="1" id="KW-0732">Signal</keyword>
<feature type="chain" id="PRO_5020801336" evidence="1">
    <location>
        <begin position="27"/>
        <end position="331"/>
    </location>
</feature>
<keyword evidence="3" id="KW-1185">Reference proteome</keyword>
<evidence type="ECO:0000256" key="1">
    <source>
        <dbReference type="SAM" id="SignalP"/>
    </source>
</evidence>
<proteinExistence type="predicted"/>
<organism evidence="2 3">
    <name type="scientific">Desulfoluna butyratoxydans</name>
    <dbReference type="NCBI Taxonomy" id="231438"/>
    <lineage>
        <taxon>Bacteria</taxon>
        <taxon>Pseudomonadati</taxon>
        <taxon>Thermodesulfobacteriota</taxon>
        <taxon>Desulfobacteria</taxon>
        <taxon>Desulfobacterales</taxon>
        <taxon>Desulfolunaceae</taxon>
        <taxon>Desulfoluna</taxon>
    </lineage>
</organism>
<accession>A0A4U8YU27</accession>
<evidence type="ECO:0000313" key="3">
    <source>
        <dbReference type="Proteomes" id="UP000507962"/>
    </source>
</evidence>
<gene>
    <name evidence="2" type="ORF">MSL71_47630</name>
</gene>
<feature type="signal peptide" evidence="1">
    <location>
        <begin position="1"/>
        <end position="26"/>
    </location>
</feature>
<evidence type="ECO:0000313" key="2">
    <source>
        <dbReference type="EMBL" id="VFQ47077.1"/>
    </source>
</evidence>
<dbReference type="EMBL" id="CAADHO010000013">
    <property type="protein sequence ID" value="VFQ47077.1"/>
    <property type="molecule type" value="Genomic_DNA"/>
</dbReference>
<dbReference type="AlphaFoldDB" id="A0A4U8YU27"/>
<dbReference type="PROSITE" id="PS51257">
    <property type="entry name" value="PROKAR_LIPOPROTEIN"/>
    <property type="match status" value="1"/>
</dbReference>
<dbReference type="Proteomes" id="UP000507962">
    <property type="component" value="Unassembled WGS sequence"/>
</dbReference>
<protein>
    <submittedName>
        <fullName evidence="2">Uncharacterized protein</fullName>
    </submittedName>
</protein>
<reference evidence="2 3" key="1">
    <citation type="submission" date="2019-03" db="EMBL/GenBank/DDBJ databases">
        <authorList>
            <person name="Nijsse B."/>
        </authorList>
    </citation>
    <scope>NUCLEOTIDE SEQUENCE [LARGE SCALE GENOMIC DNA]</scope>
    <source>
        <strain evidence="2">Desulfoluna butyratoxydans MSL71</strain>
    </source>
</reference>
<sequence length="331" mass="37347">MINRNHRSLRAWALCLLLLLGFGGCATRSAPPAPHDVVAFLPPEDNTILSRYAPAFVVEEPEQFYNLVGTPTAGLGGDGTEEIRVDPWRATVYTETRRFDTGSGSWTNLVYRVHFQEVPGGLLPYYLGKGKNVGLLVVVTLNREMKPVLYTTVHTCGCYLAFVPTNLLPQSAYPSGWPQDRQTVHSENLPALIRLGEKPESKRLMVLLRDGTHRVKDLWLEPQHALIHYRRISTETAPLSSLEALPLPTGGTTSLYESTGPRTGYVKGSQKPRERLLMSWWAFDWRVGEDKKLGVSKADGTLFYTSLKPWARDRSDMRDFPTFLAYWGWRL</sequence>
<name>A0A4U8YU27_9BACT</name>